<dbReference type="SUPFAM" id="SSF100950">
    <property type="entry name" value="NagB/RpiA/CoA transferase-like"/>
    <property type="match status" value="1"/>
</dbReference>
<keyword evidence="3" id="KW-1185">Reference proteome</keyword>
<protein>
    <submittedName>
        <fullName evidence="2">HTH-type transcriptional repressor GlcR</fullName>
    </submittedName>
</protein>
<gene>
    <name evidence="2" type="ORF">bsdtw1_02691</name>
</gene>
<feature type="domain" description="DeoR-like transcriptional repressor C-terminal sensor" evidence="1">
    <location>
        <begin position="25"/>
        <end position="179"/>
    </location>
</feature>
<evidence type="ECO:0000313" key="2">
    <source>
        <dbReference type="EMBL" id="GFP76588.1"/>
    </source>
</evidence>
<reference evidence="2 3" key="1">
    <citation type="submission" date="2020-07" db="EMBL/GenBank/DDBJ databases">
        <title>A new beta-1,3-glucan-decomposing anaerobic bacterium isolated from anoxic soil subjected to biological soil disinfestation.</title>
        <authorList>
            <person name="Ueki A."/>
            <person name="Tonouchi A."/>
        </authorList>
    </citation>
    <scope>NUCLEOTIDE SEQUENCE [LARGE SCALE GENOMIC DNA]</scope>
    <source>
        <strain evidence="2 3">TW1</strain>
    </source>
</reference>
<dbReference type="Proteomes" id="UP000580568">
    <property type="component" value="Unassembled WGS sequence"/>
</dbReference>
<proteinExistence type="predicted"/>
<organism evidence="2 3">
    <name type="scientific">Clostridium fungisolvens</name>
    <dbReference type="NCBI Taxonomy" id="1604897"/>
    <lineage>
        <taxon>Bacteria</taxon>
        <taxon>Bacillati</taxon>
        <taxon>Bacillota</taxon>
        <taxon>Clostridia</taxon>
        <taxon>Eubacteriales</taxon>
        <taxon>Clostridiaceae</taxon>
        <taxon>Clostridium</taxon>
    </lineage>
</organism>
<name>A0A6V8SN37_9CLOT</name>
<evidence type="ECO:0000313" key="3">
    <source>
        <dbReference type="Proteomes" id="UP000580568"/>
    </source>
</evidence>
<evidence type="ECO:0000259" key="1">
    <source>
        <dbReference type="Pfam" id="PF00455"/>
    </source>
</evidence>
<dbReference type="SMART" id="SM01134">
    <property type="entry name" value="DeoRC"/>
    <property type="match status" value="1"/>
</dbReference>
<accession>A0A6V8SN37</accession>
<dbReference type="InterPro" id="IPR050313">
    <property type="entry name" value="Carb_Metab_HTH_regulators"/>
</dbReference>
<dbReference type="AlphaFoldDB" id="A0A6V8SN37"/>
<dbReference type="InterPro" id="IPR037171">
    <property type="entry name" value="NagB/RpiA_transferase-like"/>
</dbReference>
<dbReference type="InterPro" id="IPR014036">
    <property type="entry name" value="DeoR-like_C"/>
</dbReference>
<comment type="caution">
    <text evidence="2">The sequence shown here is derived from an EMBL/GenBank/DDBJ whole genome shotgun (WGS) entry which is preliminary data.</text>
</comment>
<dbReference type="RefSeq" id="WP_183278006.1">
    <property type="nucleotide sequence ID" value="NZ_BLZR01000001.1"/>
</dbReference>
<dbReference type="EMBL" id="BLZR01000001">
    <property type="protein sequence ID" value="GFP76588.1"/>
    <property type="molecule type" value="Genomic_DNA"/>
</dbReference>
<dbReference type="PANTHER" id="PTHR30363:SF51">
    <property type="entry name" value="HTH-TYPE TRANSCRIPTIONAL REPRESSOR GLCR"/>
    <property type="match status" value="1"/>
</dbReference>
<dbReference type="PANTHER" id="PTHR30363">
    <property type="entry name" value="HTH-TYPE TRANSCRIPTIONAL REGULATOR SRLR-RELATED"/>
    <property type="match status" value="1"/>
</dbReference>
<sequence>MVKEDSCKNSNENNIHSYKERLNLNTDEKEKIVEKAMIFIHNNGTYFFDVSTNVQLLAKKLNKKTTVFTHSLDNFNILSEKQEVLVKLIAGEFNNKNRFFYRTDYEEYFKGIEFDAAIIGAGAIREDGIYYEDEEDVFIKQEVIKRSKKVILLAEHQKYETDTYYKGIDLDRIDVIIVDPMSVASFVDIIRTKNIAINPNSLIIM</sequence>
<dbReference type="Pfam" id="PF00455">
    <property type="entry name" value="DeoRC"/>
    <property type="match status" value="1"/>
</dbReference>